<keyword evidence="1" id="KW-0472">Membrane</keyword>
<sequence length="322" mass="35631">MAARRQPQVGDGSVFVAIVVLLLIVGLIVKYIWWVVGAGALVGLFFVGRAVTREVQKRRELAEERAAELQRRADRQHRWMLAGDPRAIYGQKGADAMRKVAPAPALPDGDDGEELEPIATMAETPAELLALERDKPQAWQWALFTSILVQRTTPLLPRLRDSELGFTPADTTRVYSGRELAGTLLGLMDELLTTASQLESFMGSPAFMGSIADPTDAEAVKHVAHRVMDYHERLLELSERCRGLSASAQYTDILTDCARLFDVPLQSYRVFIADMVDVVEALPKVLQHATGDVHMGSVVLDLDLDAQLESRIFKRLRAISKS</sequence>
<name>A0A850PIW3_9MYCO</name>
<gene>
    <name evidence="2" type="ORF">HLY00_1456</name>
</gene>
<keyword evidence="1" id="KW-0812">Transmembrane</keyword>
<evidence type="ECO:0000256" key="1">
    <source>
        <dbReference type="SAM" id="Phobius"/>
    </source>
</evidence>
<dbReference type="RefSeq" id="WP_178358656.1">
    <property type="nucleotide sequence ID" value="NZ_JABFYL010000023.1"/>
</dbReference>
<dbReference type="EMBL" id="JABFYL010000023">
    <property type="protein sequence ID" value="NVN50289.1"/>
    <property type="molecule type" value="Genomic_DNA"/>
</dbReference>
<comment type="caution">
    <text evidence="2">The sequence shown here is derived from an EMBL/GenBank/DDBJ whole genome shotgun (WGS) entry which is preliminary data.</text>
</comment>
<accession>A0A850PIW3</accession>
<reference evidence="2 3" key="1">
    <citation type="submission" date="2020-05" db="EMBL/GenBank/DDBJ databases">
        <title>Draft genome sequence of Mycobacterium hippocampi DL, isolated from European seabass, Dicentrarchus labrax, reared in fish farms.</title>
        <authorList>
            <person name="Stathopoulou P."/>
            <person name="Asimakis E."/>
            <person name="Tzokas K."/>
            <person name="Batargias C."/>
            <person name="Tsiamis G."/>
        </authorList>
    </citation>
    <scope>NUCLEOTIDE SEQUENCE [LARGE SCALE GENOMIC DNA]</scope>
    <source>
        <strain evidence="2 3">DL</strain>
    </source>
</reference>
<keyword evidence="3" id="KW-1185">Reference proteome</keyword>
<evidence type="ECO:0000313" key="3">
    <source>
        <dbReference type="Proteomes" id="UP000570517"/>
    </source>
</evidence>
<dbReference type="AlphaFoldDB" id="A0A850PIW3"/>
<feature type="transmembrane region" description="Helical" evidence="1">
    <location>
        <begin position="12"/>
        <end position="29"/>
    </location>
</feature>
<proteinExistence type="predicted"/>
<evidence type="ECO:0000313" key="2">
    <source>
        <dbReference type="EMBL" id="NVN50289.1"/>
    </source>
</evidence>
<protein>
    <submittedName>
        <fullName evidence="2">Uncharacterized protein</fullName>
    </submittedName>
</protein>
<keyword evidence="1" id="KW-1133">Transmembrane helix</keyword>
<dbReference type="Proteomes" id="UP000570517">
    <property type="component" value="Unassembled WGS sequence"/>
</dbReference>
<organism evidence="2 3">
    <name type="scientific">Mycolicibacterium hippocampi</name>
    <dbReference type="NCBI Taxonomy" id="659824"/>
    <lineage>
        <taxon>Bacteria</taxon>
        <taxon>Bacillati</taxon>
        <taxon>Actinomycetota</taxon>
        <taxon>Actinomycetes</taxon>
        <taxon>Mycobacteriales</taxon>
        <taxon>Mycobacteriaceae</taxon>
        <taxon>Mycolicibacterium</taxon>
    </lineage>
</organism>